<evidence type="ECO:0000256" key="12">
    <source>
        <dbReference type="SAM" id="Phobius"/>
    </source>
</evidence>
<evidence type="ECO:0000256" key="8">
    <source>
        <dbReference type="ARBA" id="ARBA00023134"/>
    </source>
</evidence>
<dbReference type="Proteomes" id="UP001201262">
    <property type="component" value="Unassembled WGS sequence"/>
</dbReference>
<evidence type="ECO:0000256" key="9">
    <source>
        <dbReference type="ARBA" id="ARBA00023136"/>
    </source>
</evidence>
<name>A0AAD4PZI3_9EURO</name>
<evidence type="ECO:0000256" key="1">
    <source>
        <dbReference type="ARBA" id="ARBA00004389"/>
    </source>
</evidence>
<dbReference type="InterPro" id="IPR027417">
    <property type="entry name" value="P-loop_NTPase"/>
</dbReference>
<gene>
    <name evidence="13" type="ORF">BGW36DRAFT_359788</name>
</gene>
<reference evidence="13" key="1">
    <citation type="submission" date="2021-12" db="EMBL/GenBank/DDBJ databases">
        <title>Convergent genome expansion in fungi linked to evolution of root-endophyte symbiosis.</title>
        <authorList>
            <consortium name="DOE Joint Genome Institute"/>
            <person name="Ke Y.-H."/>
            <person name="Bonito G."/>
            <person name="Liao H.-L."/>
            <person name="Looney B."/>
            <person name="Rojas-Flechas A."/>
            <person name="Nash J."/>
            <person name="Hameed K."/>
            <person name="Schadt C."/>
            <person name="Martin F."/>
            <person name="Crous P.W."/>
            <person name="Miettinen O."/>
            <person name="Magnuson J.K."/>
            <person name="Labbe J."/>
            <person name="Jacobson D."/>
            <person name="Doktycz M.J."/>
            <person name="Veneault-Fourrey C."/>
            <person name="Kuo A."/>
            <person name="Mondo S."/>
            <person name="Calhoun S."/>
            <person name="Riley R."/>
            <person name="Ohm R."/>
            <person name="LaButti K."/>
            <person name="Andreopoulos B."/>
            <person name="Pangilinan J."/>
            <person name="Nolan M."/>
            <person name="Tritt A."/>
            <person name="Clum A."/>
            <person name="Lipzen A."/>
            <person name="Daum C."/>
            <person name="Barry K."/>
            <person name="Grigoriev I.V."/>
            <person name="Vilgalys R."/>
        </authorList>
    </citation>
    <scope>NUCLEOTIDE SEQUENCE</scope>
    <source>
        <strain evidence="13">PMI_201</strain>
    </source>
</reference>
<evidence type="ECO:0000313" key="13">
    <source>
        <dbReference type="EMBL" id="KAH8695918.1"/>
    </source>
</evidence>
<proteinExistence type="inferred from homology"/>
<keyword evidence="4 12" id="KW-0812">Transmembrane</keyword>
<dbReference type="SUPFAM" id="SSF52540">
    <property type="entry name" value="P-loop containing nucleoside triphosphate hydrolases"/>
    <property type="match status" value="1"/>
</dbReference>
<dbReference type="Gene3D" id="3.40.50.300">
    <property type="entry name" value="P-loop containing nucleotide triphosphate hydrolases"/>
    <property type="match status" value="1"/>
</dbReference>
<dbReference type="RefSeq" id="XP_046070856.1">
    <property type="nucleotide sequence ID" value="XM_046214114.1"/>
</dbReference>
<keyword evidence="9 12" id="KW-0472">Membrane</keyword>
<comment type="similarity">
    <text evidence="2">Belongs to the SRP receptor beta subunit family.</text>
</comment>
<dbReference type="AlphaFoldDB" id="A0AAD4PZI3"/>
<feature type="transmembrane region" description="Helical" evidence="12">
    <location>
        <begin position="23"/>
        <end position="44"/>
    </location>
</feature>
<evidence type="ECO:0000256" key="3">
    <source>
        <dbReference type="ARBA" id="ARBA00020256"/>
    </source>
</evidence>
<keyword evidence="7 12" id="KW-1133">Transmembrane helix</keyword>
<dbReference type="InterPro" id="IPR019009">
    <property type="entry name" value="SRP_receptor_beta_su"/>
</dbReference>
<evidence type="ECO:0000313" key="14">
    <source>
        <dbReference type="Proteomes" id="UP001201262"/>
    </source>
</evidence>
<keyword evidence="6" id="KW-0256">Endoplasmic reticulum</keyword>
<feature type="region of interest" description="Disordered" evidence="11">
    <location>
        <begin position="75"/>
        <end position="94"/>
    </location>
</feature>
<evidence type="ECO:0000256" key="7">
    <source>
        <dbReference type="ARBA" id="ARBA00022989"/>
    </source>
</evidence>
<keyword evidence="10 13" id="KW-0675">Receptor</keyword>
<evidence type="ECO:0000256" key="5">
    <source>
        <dbReference type="ARBA" id="ARBA00022741"/>
    </source>
</evidence>
<evidence type="ECO:0000256" key="10">
    <source>
        <dbReference type="ARBA" id="ARBA00023170"/>
    </source>
</evidence>
<comment type="caution">
    <text evidence="13">The sequence shown here is derived from an EMBL/GenBank/DDBJ whole genome shotgun (WGS) entry which is preliminary data.</text>
</comment>
<keyword evidence="8" id="KW-0342">GTP-binding</keyword>
<sequence length="318" mass="33976">MGSTVDWSSPGAIATTLLDGNPIAILITLAVALLLPTLLHYSLYRKAANPASSSFILLGPSGAGKTSFLTSLESASQRAKTATPRTHTSQNPASTTIVLHPSVPIASNRYRSVNDPSLSEAKRNPVKYILRDTPGHGKLRSSQLSQLQNDLSSKEKSPIRGLIYFVDAALLADGAENLRDSAGYLHDVLLLLQKLVLSKNKSLSKAGASISVLIAANKQDLFTALPAGSIKERLELEIDRIRKSRQKGLMDASAGSLDNEDDEDLLGGDDGQGTFSFRLLENEIGTKVDVIGGSILSEEGQDPKSGVRAWEEWIGSCL</sequence>
<keyword evidence="14" id="KW-1185">Reference proteome</keyword>
<comment type="subcellular location">
    <subcellularLocation>
        <location evidence="1">Endoplasmic reticulum membrane</location>
        <topology evidence="1">Single-pass membrane protein</topology>
    </subcellularLocation>
</comment>
<dbReference type="EMBL" id="JAJTJA010000007">
    <property type="protein sequence ID" value="KAH8695918.1"/>
    <property type="molecule type" value="Genomic_DNA"/>
</dbReference>
<dbReference type="GeneID" id="70244401"/>
<dbReference type="GO" id="GO:0005525">
    <property type="term" value="F:GTP binding"/>
    <property type="evidence" value="ECO:0007669"/>
    <property type="project" value="UniProtKB-KW"/>
</dbReference>
<dbReference type="GO" id="GO:0005789">
    <property type="term" value="C:endoplasmic reticulum membrane"/>
    <property type="evidence" value="ECO:0007669"/>
    <property type="project" value="UniProtKB-SubCell"/>
</dbReference>
<evidence type="ECO:0000256" key="6">
    <source>
        <dbReference type="ARBA" id="ARBA00022824"/>
    </source>
</evidence>
<organism evidence="13 14">
    <name type="scientific">Talaromyces proteolyticus</name>
    <dbReference type="NCBI Taxonomy" id="1131652"/>
    <lineage>
        <taxon>Eukaryota</taxon>
        <taxon>Fungi</taxon>
        <taxon>Dikarya</taxon>
        <taxon>Ascomycota</taxon>
        <taxon>Pezizomycotina</taxon>
        <taxon>Eurotiomycetes</taxon>
        <taxon>Eurotiomycetidae</taxon>
        <taxon>Eurotiales</taxon>
        <taxon>Trichocomaceae</taxon>
        <taxon>Talaromyces</taxon>
        <taxon>Talaromyces sect. Bacilispori</taxon>
    </lineage>
</organism>
<dbReference type="Pfam" id="PF09439">
    <property type="entry name" value="SRPRB"/>
    <property type="match status" value="1"/>
</dbReference>
<keyword evidence="5" id="KW-0547">Nucleotide-binding</keyword>
<evidence type="ECO:0000256" key="4">
    <source>
        <dbReference type="ARBA" id="ARBA00022692"/>
    </source>
</evidence>
<protein>
    <recommendedName>
        <fullName evidence="3">Signal recognition particle receptor subunit beta</fullName>
    </recommendedName>
</protein>
<evidence type="ECO:0000256" key="11">
    <source>
        <dbReference type="SAM" id="MobiDB-lite"/>
    </source>
</evidence>
<evidence type="ECO:0000256" key="2">
    <source>
        <dbReference type="ARBA" id="ARBA00005619"/>
    </source>
</evidence>
<accession>A0AAD4PZI3</accession>